<evidence type="ECO:0000256" key="1">
    <source>
        <dbReference type="SAM" id="MobiDB-lite"/>
    </source>
</evidence>
<dbReference type="InterPro" id="IPR051825">
    <property type="entry name" value="SRCIN1"/>
</dbReference>
<reference evidence="3" key="1">
    <citation type="submission" date="2019-07" db="EMBL/GenBank/DDBJ databases">
        <authorList>
            <person name="Palmer J.M."/>
        </authorList>
    </citation>
    <scope>NUCLEOTIDE SEQUENCE</scope>
    <source>
        <strain evidence="3">PC9</strain>
    </source>
</reference>
<dbReference type="RefSeq" id="XP_036631934.1">
    <property type="nucleotide sequence ID" value="XM_036775915.1"/>
</dbReference>
<evidence type="ECO:0000313" key="3">
    <source>
        <dbReference type="EMBL" id="KAF7430656.1"/>
    </source>
</evidence>
<sequence length="149" mass="16484">MYAQNPRTSASSSSSSSNHSAQWGKQNSPSDVSAAVHRLLLSTKQLQESLRLWSTGQLTETEVSDVYVTVGTDFNNVIRAFAYHRIDLTDIHSIPQDLRAVLEQCLSEDPSPEALATYMPGVRQVLFKLLKGLQTREAAWKAVKGTMMS</sequence>
<feature type="region of interest" description="Disordered" evidence="1">
    <location>
        <begin position="1"/>
        <end position="29"/>
    </location>
</feature>
<dbReference type="PANTHER" id="PTHR22741:SF10">
    <property type="entry name" value="COILED-COIL DOMAIN-CONTAINING PROTEIN CG32809"/>
    <property type="match status" value="1"/>
</dbReference>
<dbReference type="GeneID" id="59376183"/>
<feature type="domain" description="Aip3p/Bud6 N-terminal" evidence="2">
    <location>
        <begin position="34"/>
        <end position="141"/>
    </location>
</feature>
<dbReference type="InterPro" id="IPR056279">
    <property type="entry name" value="Aip3p_Bud6_N"/>
</dbReference>
<keyword evidence="4" id="KW-1185">Reference proteome</keyword>
<evidence type="ECO:0000259" key="2">
    <source>
        <dbReference type="Pfam" id="PF23153"/>
    </source>
</evidence>
<dbReference type="GO" id="GO:0005737">
    <property type="term" value="C:cytoplasm"/>
    <property type="evidence" value="ECO:0007669"/>
    <property type="project" value="TreeGrafter"/>
</dbReference>
<name>A0A8H6ZTL1_PLEOS</name>
<evidence type="ECO:0000313" key="4">
    <source>
        <dbReference type="Proteomes" id="UP000623687"/>
    </source>
</evidence>
<dbReference type="OrthoDB" id="783096at2759"/>
<feature type="compositionally biased region" description="Low complexity" evidence="1">
    <location>
        <begin position="9"/>
        <end position="21"/>
    </location>
</feature>
<dbReference type="GO" id="GO:0051286">
    <property type="term" value="C:cell tip"/>
    <property type="evidence" value="ECO:0007669"/>
    <property type="project" value="TreeGrafter"/>
</dbReference>
<dbReference type="Proteomes" id="UP000623687">
    <property type="component" value="Unassembled WGS sequence"/>
</dbReference>
<organism evidence="3 4">
    <name type="scientific">Pleurotus ostreatus</name>
    <name type="common">Oyster mushroom</name>
    <name type="synonym">White-rot fungus</name>
    <dbReference type="NCBI Taxonomy" id="5322"/>
    <lineage>
        <taxon>Eukaryota</taxon>
        <taxon>Fungi</taxon>
        <taxon>Dikarya</taxon>
        <taxon>Basidiomycota</taxon>
        <taxon>Agaricomycotina</taxon>
        <taxon>Agaricomycetes</taxon>
        <taxon>Agaricomycetidae</taxon>
        <taxon>Agaricales</taxon>
        <taxon>Pleurotineae</taxon>
        <taxon>Pleurotaceae</taxon>
        <taxon>Pleurotus</taxon>
    </lineage>
</organism>
<protein>
    <recommendedName>
        <fullName evidence="2">Aip3p/Bud6 N-terminal domain-containing protein</fullName>
    </recommendedName>
</protein>
<dbReference type="PANTHER" id="PTHR22741">
    <property type="entry name" value="P140CAP/SNIP-RELATED"/>
    <property type="match status" value="1"/>
</dbReference>
<accession>A0A8H6ZTL1</accession>
<dbReference type="AlphaFoldDB" id="A0A8H6ZTL1"/>
<dbReference type="Pfam" id="PF23153">
    <property type="entry name" value="Aip3p_Bud6_N"/>
    <property type="match status" value="1"/>
</dbReference>
<dbReference type="GO" id="GO:0030010">
    <property type="term" value="P:establishment of cell polarity"/>
    <property type="evidence" value="ECO:0007669"/>
    <property type="project" value="TreeGrafter"/>
</dbReference>
<gene>
    <name evidence="3" type="ORF">PC9H_006365</name>
</gene>
<dbReference type="EMBL" id="JACETU010000004">
    <property type="protein sequence ID" value="KAF7430656.1"/>
    <property type="molecule type" value="Genomic_DNA"/>
</dbReference>
<dbReference type="VEuPathDB" id="FungiDB:PC9H_006365"/>
<proteinExistence type="predicted"/>
<comment type="caution">
    <text evidence="3">The sequence shown here is derived from an EMBL/GenBank/DDBJ whole genome shotgun (WGS) entry which is preliminary data.</text>
</comment>